<feature type="transmembrane region" description="Helical" evidence="2">
    <location>
        <begin position="127"/>
        <end position="158"/>
    </location>
</feature>
<keyword evidence="2" id="KW-1133">Transmembrane helix</keyword>
<evidence type="ECO:0000313" key="4">
    <source>
        <dbReference type="EMBL" id="MBP2408388.1"/>
    </source>
</evidence>
<accession>A0ABS4YKE5</accession>
<gene>
    <name evidence="4" type="ORF">JOF44_001291</name>
</gene>
<sequence length="204" mass="21062">MTGADTTGGHAPDEQTPRGATVDEHAAPDPDGHGPAAPAADEKAHGFWHGRSALLMPGLLAAFSLFLVIGAGLLDAGDTEFPGPRFVPMILGAVGLVLAALLALGVLRTPEPVAETAGQNYRTHSDFVALSWVVGGFLAFALLLPWLGWILAGALLFWCAAHGFGSRRPLFDILVALFLSSVVYLIFGTGLGLILPSGILGGGF</sequence>
<feature type="transmembrane region" description="Helical" evidence="2">
    <location>
        <begin position="170"/>
        <end position="195"/>
    </location>
</feature>
<proteinExistence type="predicted"/>
<reference evidence="4 5" key="1">
    <citation type="submission" date="2021-03" db="EMBL/GenBank/DDBJ databases">
        <title>Sequencing the genomes of 1000 actinobacteria strains.</title>
        <authorList>
            <person name="Klenk H.-P."/>
        </authorList>
    </citation>
    <scope>NUCLEOTIDE SEQUENCE [LARGE SCALE GENOMIC DNA]</scope>
    <source>
        <strain evidence="4 5">DSM 14564</strain>
    </source>
</reference>
<feature type="domain" description="DUF1468" evidence="3">
    <location>
        <begin position="59"/>
        <end position="196"/>
    </location>
</feature>
<keyword evidence="2" id="KW-0472">Membrane</keyword>
<evidence type="ECO:0000256" key="1">
    <source>
        <dbReference type="SAM" id="MobiDB-lite"/>
    </source>
</evidence>
<name>A0ABS4YKE5_9MICO</name>
<feature type="region of interest" description="Disordered" evidence="1">
    <location>
        <begin position="1"/>
        <end position="41"/>
    </location>
</feature>
<dbReference type="Pfam" id="PF07331">
    <property type="entry name" value="TctB"/>
    <property type="match status" value="1"/>
</dbReference>
<feature type="compositionally biased region" description="Basic and acidic residues" evidence="1">
    <location>
        <begin position="11"/>
        <end position="32"/>
    </location>
</feature>
<keyword evidence="5" id="KW-1185">Reference proteome</keyword>
<dbReference type="RefSeq" id="WP_209888813.1">
    <property type="nucleotide sequence ID" value="NZ_BAAAJV010000029.1"/>
</dbReference>
<dbReference type="InterPro" id="IPR009936">
    <property type="entry name" value="DUF1468"/>
</dbReference>
<dbReference type="Proteomes" id="UP000698222">
    <property type="component" value="Unassembled WGS sequence"/>
</dbReference>
<evidence type="ECO:0000256" key="2">
    <source>
        <dbReference type="SAM" id="Phobius"/>
    </source>
</evidence>
<organism evidence="4 5">
    <name type="scientific">Brachybacterium fresconis</name>
    <dbReference type="NCBI Taxonomy" id="173363"/>
    <lineage>
        <taxon>Bacteria</taxon>
        <taxon>Bacillati</taxon>
        <taxon>Actinomycetota</taxon>
        <taxon>Actinomycetes</taxon>
        <taxon>Micrococcales</taxon>
        <taxon>Dermabacteraceae</taxon>
        <taxon>Brachybacterium</taxon>
    </lineage>
</organism>
<evidence type="ECO:0000313" key="5">
    <source>
        <dbReference type="Proteomes" id="UP000698222"/>
    </source>
</evidence>
<comment type="caution">
    <text evidence="4">The sequence shown here is derived from an EMBL/GenBank/DDBJ whole genome shotgun (WGS) entry which is preliminary data.</text>
</comment>
<feature type="transmembrane region" description="Helical" evidence="2">
    <location>
        <begin position="54"/>
        <end position="74"/>
    </location>
</feature>
<protein>
    <submittedName>
        <fullName evidence="4">Tricarboxylic transport membrane protein</fullName>
    </submittedName>
</protein>
<feature type="transmembrane region" description="Helical" evidence="2">
    <location>
        <begin position="86"/>
        <end position="107"/>
    </location>
</feature>
<keyword evidence="2" id="KW-0812">Transmembrane</keyword>
<evidence type="ECO:0000259" key="3">
    <source>
        <dbReference type="Pfam" id="PF07331"/>
    </source>
</evidence>
<dbReference type="EMBL" id="JAGIOC010000001">
    <property type="protein sequence ID" value="MBP2408388.1"/>
    <property type="molecule type" value="Genomic_DNA"/>
</dbReference>